<feature type="region of interest" description="Disordered" evidence="1">
    <location>
        <begin position="104"/>
        <end position="147"/>
    </location>
</feature>
<keyword evidence="2" id="KW-1133">Transmembrane helix</keyword>
<gene>
    <name evidence="3" type="ORF">AK812_SmicGene7036</name>
</gene>
<organism evidence="3 4">
    <name type="scientific">Symbiodinium microadriaticum</name>
    <name type="common">Dinoflagellate</name>
    <name type="synonym">Zooxanthella microadriatica</name>
    <dbReference type="NCBI Taxonomy" id="2951"/>
    <lineage>
        <taxon>Eukaryota</taxon>
        <taxon>Sar</taxon>
        <taxon>Alveolata</taxon>
        <taxon>Dinophyceae</taxon>
        <taxon>Suessiales</taxon>
        <taxon>Symbiodiniaceae</taxon>
        <taxon>Symbiodinium</taxon>
    </lineage>
</organism>
<dbReference type="AlphaFoldDB" id="A0A1Q9EPL4"/>
<keyword evidence="4" id="KW-1185">Reference proteome</keyword>
<accession>A0A1Q9EPL4</accession>
<evidence type="ECO:0000313" key="3">
    <source>
        <dbReference type="EMBL" id="OLQ09379.1"/>
    </source>
</evidence>
<feature type="transmembrane region" description="Helical" evidence="2">
    <location>
        <begin position="588"/>
        <end position="610"/>
    </location>
</feature>
<sequence length="694" mass="72335">MAYEERLTFATAFAACPADSQLSSKPPGYVFDALHNADPARLFAGASRKLPERLSTTGLCATTGLSSSSFGFAGIEGAEWRAVPHSRRLQENGGLEPMPLTQGVMFGGPSTGTSKSSAAKPAASPTPAPAQQGDFSDKGLTPALPKLSDDMADLEGQLGGEPKFIEGATTLGPTVPPVQPAQEGDFPGLKVTPVQSVPTPAPAVPAVPAVKGLPATGANASQAAVHAPLPTLQVGTGCSRPLTSVSVATGAQPQLRLHFAACNGGPAAVVAAQLVKDTTVSEKPGMAGHTLWRWMCQVDPGNCKEILAEQNGAETKPAETLSGLVGQGPCIGQGVIPKTSAETSPSACKAACHERIIKNRADPSFGSCTGFAFDSAAKSCTLYTGWAVKESDPAQGADQTCYSLKYEDKLVQEQAQAVPQFAQEEVQLNVLEDVVKQSQGSMNLEVVAIEPQCFQGFEWYSLSKAIPVGHASWNLIGLLATRNAAPFMPLPETKTHGVLEVLVKRACFVDCEGKLTGDCEAADKELSPLLAQMSEVPDHAQAEPASPSPGPLYHDPMPAPRTRGAQLVNGVMGDESYTALYSERDGVWAWHLISCVAAVALGFLVTAGLITCCTYKAPPPTPNVGDEKIRLVYDGPEGEREVLLRPADHLSTAWDSGAVGATTATAGAPMALQTVVPPPTETRGLFGTVRSTQP</sequence>
<dbReference type="Proteomes" id="UP000186817">
    <property type="component" value="Unassembled WGS sequence"/>
</dbReference>
<feature type="compositionally biased region" description="Low complexity" evidence="1">
    <location>
        <begin position="111"/>
        <end position="125"/>
    </location>
</feature>
<protein>
    <submittedName>
        <fullName evidence="3">Uncharacterized protein</fullName>
    </submittedName>
</protein>
<evidence type="ECO:0000313" key="4">
    <source>
        <dbReference type="Proteomes" id="UP000186817"/>
    </source>
</evidence>
<evidence type="ECO:0000256" key="2">
    <source>
        <dbReference type="SAM" id="Phobius"/>
    </source>
</evidence>
<dbReference type="EMBL" id="LSRX01000098">
    <property type="protein sequence ID" value="OLQ09379.1"/>
    <property type="molecule type" value="Genomic_DNA"/>
</dbReference>
<proteinExistence type="predicted"/>
<feature type="region of interest" description="Disordered" evidence="1">
    <location>
        <begin position="536"/>
        <end position="559"/>
    </location>
</feature>
<keyword evidence="2" id="KW-0812">Transmembrane</keyword>
<name>A0A1Q9EPL4_SYMMI</name>
<reference evidence="3 4" key="1">
    <citation type="submission" date="2016-02" db="EMBL/GenBank/DDBJ databases">
        <title>Genome analysis of coral dinoflagellate symbionts highlights evolutionary adaptations to a symbiotic lifestyle.</title>
        <authorList>
            <person name="Aranda M."/>
            <person name="Li Y."/>
            <person name="Liew Y.J."/>
            <person name="Baumgarten S."/>
            <person name="Simakov O."/>
            <person name="Wilson M."/>
            <person name="Piel J."/>
            <person name="Ashoor H."/>
            <person name="Bougouffa S."/>
            <person name="Bajic V.B."/>
            <person name="Ryu T."/>
            <person name="Ravasi T."/>
            <person name="Bayer T."/>
            <person name="Micklem G."/>
            <person name="Kim H."/>
            <person name="Bhak J."/>
            <person name="Lajeunesse T.C."/>
            <person name="Voolstra C.R."/>
        </authorList>
    </citation>
    <scope>NUCLEOTIDE SEQUENCE [LARGE SCALE GENOMIC DNA]</scope>
    <source>
        <strain evidence="3 4">CCMP2467</strain>
    </source>
</reference>
<comment type="caution">
    <text evidence="3">The sequence shown here is derived from an EMBL/GenBank/DDBJ whole genome shotgun (WGS) entry which is preliminary data.</text>
</comment>
<keyword evidence="2" id="KW-0472">Membrane</keyword>
<evidence type="ECO:0000256" key="1">
    <source>
        <dbReference type="SAM" id="MobiDB-lite"/>
    </source>
</evidence>
<dbReference type="OrthoDB" id="10313334at2759"/>